<feature type="domain" description="Aerotolerance regulator N-terminal" evidence="2">
    <location>
        <begin position="1"/>
        <end position="78"/>
    </location>
</feature>
<dbReference type="AlphaFoldDB" id="A0A6B8KEZ4"/>
<dbReference type="OrthoDB" id="9773014at2"/>
<dbReference type="InterPro" id="IPR029062">
    <property type="entry name" value="Class_I_gatase-like"/>
</dbReference>
<dbReference type="NCBIfam" id="TIGR02226">
    <property type="entry name" value="two_anch"/>
    <property type="match status" value="1"/>
</dbReference>
<dbReference type="Pfam" id="PF13709">
    <property type="entry name" value="DUF4159"/>
    <property type="match status" value="1"/>
</dbReference>
<evidence type="ECO:0000259" key="3">
    <source>
        <dbReference type="Pfam" id="PF13709"/>
    </source>
</evidence>
<keyword evidence="1" id="KW-0812">Transmembrane</keyword>
<evidence type="ECO:0000256" key="1">
    <source>
        <dbReference type="SAM" id="Phobius"/>
    </source>
</evidence>
<protein>
    <submittedName>
        <fullName evidence="4">DUF4159 domain-containing protein</fullName>
    </submittedName>
</protein>
<dbReference type="InterPro" id="IPR024163">
    <property type="entry name" value="Aerotolerance_reg_N"/>
</dbReference>
<name>A0A6B8KEZ4_9HYPH</name>
<dbReference type="KEGG" id="mhey:H2LOC_004600"/>
<sequence>MTGFTFAAPLALLGLAALPAIYWLLRVTPPSPREVYFPPVRLLRGLIPEERTPAKTPWPLLLLRLAIAALASLALAGPVWNPSAVPAGAGPMLLILDDGWAAAPDWEKRLALAEKLLAEAGRGANPAALAPISQAAAAPQLMEAAKATEQLRALRPKPWLPEREPAAAQAAAFVREHRNARIIWISDGLEQGGAAGFAAALLQAAKTGASLETYAGERATLALQNVVNQASGLEAAVLRAGPKANGSVEALDEKGRVIATAPFSFEASSGKTSVKFDLPVELRNDASLLRITEENSAGAVGLLDARARVRRVAVVSGAAEQSPQPLLSADHYLAKALAPFAQLSSPPAAGTDPVLAALSERPNVLVLADVNVAPGDAAEAASAFVEQGGVLIRFAGPRLANANDDLTPVRLRRNGRVLGGAMSWETPKRLAEFEPSSPFFGLPAPAEITVTRQLLAEPDPGLSAQTWARLADGTPLVTFERRGKGLIVLFHVSADMTWSNLPISGLFMEMLQRLCALSGEAAAQSGGEKSGDQPALAPLRTLDGFGVLGAPGPTAKPISPDFHGRADSEHPPGFYGTAGNAIALQTVATDDSLNALDFSAQGLVSRSLETGGGARDLRPALLGLIFIFLLVDWLALLRLSGRLRPAAAALVLALCAILAGPAPQARAAEPQKSASAQRDREAALKTRLAYVVTGDQRIDETSRLGLEALSRVLDQRTSFSPGEPMGVDVSRDELAFFPMLYWPINAAALQPDARTVARVAAYMRQGGTVVFDTRDALLARANASPTPETLWLREMARGLDLPPLEVAPRDHVITKTFYLLDGFIGRYANGDTWVEALPPDPPGGAARPVRATDNVSAVVITSNDLAAGWAQDKAGQPLYPLTPGGARQRELSLRGGVNLVMYTLTGNYKSDQVHVRDLLQRLGQ</sequence>
<proteinExistence type="predicted"/>
<organism evidence="4 5">
    <name type="scientific">Methylocystis heyeri</name>
    <dbReference type="NCBI Taxonomy" id="391905"/>
    <lineage>
        <taxon>Bacteria</taxon>
        <taxon>Pseudomonadati</taxon>
        <taxon>Pseudomonadota</taxon>
        <taxon>Alphaproteobacteria</taxon>
        <taxon>Hyphomicrobiales</taxon>
        <taxon>Methylocystaceae</taxon>
        <taxon>Methylocystis</taxon>
    </lineage>
</organism>
<accession>A0A6B8KEZ4</accession>
<dbReference type="SUPFAM" id="SSF52317">
    <property type="entry name" value="Class I glutamine amidotransferase-like"/>
    <property type="match status" value="1"/>
</dbReference>
<dbReference type="Proteomes" id="UP000309061">
    <property type="component" value="Chromosome"/>
</dbReference>
<evidence type="ECO:0000313" key="4">
    <source>
        <dbReference type="EMBL" id="QGM45023.1"/>
    </source>
</evidence>
<dbReference type="InterPro" id="IPR025297">
    <property type="entry name" value="DUF4159"/>
</dbReference>
<evidence type="ECO:0000259" key="2">
    <source>
        <dbReference type="Pfam" id="PF07584"/>
    </source>
</evidence>
<reference evidence="4 5" key="1">
    <citation type="submission" date="2019-11" db="EMBL/GenBank/DDBJ databases">
        <title>The genome sequence of Methylocystis heyeri.</title>
        <authorList>
            <person name="Oshkin I.Y."/>
            <person name="Miroshnikov K."/>
            <person name="Dedysh S.N."/>
        </authorList>
    </citation>
    <scope>NUCLEOTIDE SEQUENCE [LARGE SCALE GENOMIC DNA]</scope>
    <source>
        <strain evidence="4 5">H2</strain>
    </source>
</reference>
<dbReference type="Gene3D" id="3.40.50.12140">
    <property type="entry name" value="Domain of unknown function DUF4159"/>
    <property type="match status" value="1"/>
</dbReference>
<dbReference type="CDD" id="cd03143">
    <property type="entry name" value="A4_beta-galactosidase_middle_domain"/>
    <property type="match status" value="1"/>
</dbReference>
<feature type="transmembrane region" description="Helical" evidence="1">
    <location>
        <begin position="6"/>
        <end position="25"/>
    </location>
</feature>
<feature type="domain" description="DUF4159" evidence="3">
    <location>
        <begin position="687"/>
        <end position="904"/>
    </location>
</feature>
<dbReference type="PANTHER" id="PTHR37464:SF1">
    <property type="entry name" value="BLL2463 PROTEIN"/>
    <property type="match status" value="1"/>
</dbReference>
<keyword evidence="1" id="KW-0472">Membrane</keyword>
<dbReference type="InterPro" id="IPR011933">
    <property type="entry name" value="Double_TM_dom"/>
</dbReference>
<feature type="transmembrane region" description="Helical" evidence="1">
    <location>
        <begin position="61"/>
        <end position="80"/>
    </location>
</feature>
<dbReference type="Gene3D" id="3.40.50.880">
    <property type="match status" value="1"/>
</dbReference>
<evidence type="ECO:0000313" key="5">
    <source>
        <dbReference type="Proteomes" id="UP000309061"/>
    </source>
</evidence>
<dbReference type="EMBL" id="CP046052">
    <property type="protein sequence ID" value="QGM45023.1"/>
    <property type="molecule type" value="Genomic_DNA"/>
</dbReference>
<dbReference type="Pfam" id="PF07584">
    <property type="entry name" value="BatA"/>
    <property type="match status" value="1"/>
</dbReference>
<dbReference type="RefSeq" id="WP_136495313.1">
    <property type="nucleotide sequence ID" value="NZ_CP046052.1"/>
</dbReference>
<gene>
    <name evidence="4" type="ORF">H2LOC_004600</name>
</gene>
<keyword evidence="1" id="KW-1133">Transmembrane helix</keyword>
<dbReference type="PANTHER" id="PTHR37464">
    <property type="entry name" value="BLL2463 PROTEIN"/>
    <property type="match status" value="1"/>
</dbReference>
<keyword evidence="5" id="KW-1185">Reference proteome</keyword>